<organism evidence="1 2">
    <name type="scientific">Eretmocerus hayati</name>
    <dbReference type="NCBI Taxonomy" id="131215"/>
    <lineage>
        <taxon>Eukaryota</taxon>
        <taxon>Metazoa</taxon>
        <taxon>Ecdysozoa</taxon>
        <taxon>Arthropoda</taxon>
        <taxon>Hexapoda</taxon>
        <taxon>Insecta</taxon>
        <taxon>Pterygota</taxon>
        <taxon>Neoptera</taxon>
        <taxon>Endopterygota</taxon>
        <taxon>Hymenoptera</taxon>
        <taxon>Apocrita</taxon>
        <taxon>Proctotrupomorpha</taxon>
        <taxon>Chalcidoidea</taxon>
        <taxon>Aphelinidae</taxon>
        <taxon>Aphelininae</taxon>
        <taxon>Eretmocerus</taxon>
    </lineage>
</organism>
<evidence type="ECO:0000313" key="1">
    <source>
        <dbReference type="EMBL" id="KAJ8668547.1"/>
    </source>
</evidence>
<reference evidence="1" key="1">
    <citation type="submission" date="2023-04" db="EMBL/GenBank/DDBJ databases">
        <title>A chromosome-level genome assembly of the parasitoid wasp Eretmocerus hayati.</title>
        <authorList>
            <person name="Zhong Y."/>
            <person name="Liu S."/>
            <person name="Liu Y."/>
        </authorList>
    </citation>
    <scope>NUCLEOTIDE SEQUENCE</scope>
    <source>
        <strain evidence="1">ZJU_SS_LIU_2023</strain>
    </source>
</reference>
<dbReference type="Proteomes" id="UP001239111">
    <property type="component" value="Chromosome 4"/>
</dbReference>
<dbReference type="EMBL" id="CM056744">
    <property type="protein sequence ID" value="KAJ8668547.1"/>
    <property type="molecule type" value="Genomic_DNA"/>
</dbReference>
<sequence>MSLLTECYRRLTDRSSSDIPLRGYKVTDVNRTRKVGIACRSLDELKQKACEKFDVTDDLDEIGIFLIDGSEIDDDYFATLEPQTLLILRKPGEVILTDADILYQMLRKANDQLLRDGEKASEYFSGKLKERIEKLNKVLSKDDSKVLSSRREDHPEWFDGLETNAQTKEAYLHRRCQDRIRGYLYKTIEQIRSSETYDDVKARKQLQRVIVYFKQQLRQDHFFGYYFDRNCAVQPKDSDESSTDDETDSAKRCPYDDCPCKMDDSIYEQYILGLDDVEDDDEVDAKRIPAASPEKKRKVDESRQEVEKREFLEAEKECTFKITDRKRAEKIALCDSKGEFQCRGVWNRDSCFYEDKHRINPYRSKEELVFFSTWNLDHKIERSRTLVPQLLEAAKKGNIDQKFATELYENLFTAKNLRIVHIVCHDKGSHK</sequence>
<evidence type="ECO:0000313" key="2">
    <source>
        <dbReference type="Proteomes" id="UP001239111"/>
    </source>
</evidence>
<accession>A0ACC2NE40</accession>
<gene>
    <name evidence="1" type="ORF">QAD02_010210</name>
</gene>
<protein>
    <submittedName>
        <fullName evidence="1">Uncharacterized protein</fullName>
    </submittedName>
</protein>
<proteinExistence type="predicted"/>
<keyword evidence="2" id="KW-1185">Reference proteome</keyword>
<comment type="caution">
    <text evidence="1">The sequence shown here is derived from an EMBL/GenBank/DDBJ whole genome shotgun (WGS) entry which is preliminary data.</text>
</comment>
<name>A0ACC2NE40_9HYME</name>